<dbReference type="InterPro" id="IPR052190">
    <property type="entry name" value="Euk-Arch_PrmC-MTase"/>
</dbReference>
<dbReference type="GO" id="GO:0008276">
    <property type="term" value="F:protein methyltransferase activity"/>
    <property type="evidence" value="ECO:0007669"/>
    <property type="project" value="TreeGrafter"/>
</dbReference>
<evidence type="ECO:0000256" key="1">
    <source>
        <dbReference type="ARBA" id="ARBA00006149"/>
    </source>
</evidence>
<dbReference type="Proteomes" id="UP000185904">
    <property type="component" value="Unassembled WGS sequence"/>
</dbReference>
<dbReference type="Gene3D" id="3.40.50.150">
    <property type="entry name" value="Vaccinia Virus protein VP39"/>
    <property type="match status" value="1"/>
</dbReference>
<dbReference type="AlphaFoldDB" id="A0A178CXV5"/>
<keyword evidence="3" id="KW-0808">Transferase</keyword>
<dbReference type="GO" id="GO:0003676">
    <property type="term" value="F:nucleic acid binding"/>
    <property type="evidence" value="ECO:0007669"/>
    <property type="project" value="InterPro"/>
</dbReference>
<feature type="compositionally biased region" description="Low complexity" evidence="5">
    <location>
        <begin position="309"/>
        <end position="318"/>
    </location>
</feature>
<feature type="region of interest" description="Disordered" evidence="5">
    <location>
        <begin position="153"/>
        <end position="180"/>
    </location>
</feature>
<evidence type="ECO:0000313" key="6">
    <source>
        <dbReference type="EMBL" id="OAL33695.1"/>
    </source>
</evidence>
<comment type="caution">
    <text evidence="6">The sequence shown here is derived from an EMBL/GenBank/DDBJ whole genome shotgun (WGS) entry which is preliminary data.</text>
</comment>
<dbReference type="PANTHER" id="PTHR45875">
    <property type="entry name" value="METHYLTRANSFERASE N6AMT1"/>
    <property type="match status" value="1"/>
</dbReference>
<dbReference type="RefSeq" id="XP_022498707.1">
    <property type="nucleotide sequence ID" value="XM_022645321.1"/>
</dbReference>
<dbReference type="InterPro" id="IPR029063">
    <property type="entry name" value="SAM-dependent_MTases_sf"/>
</dbReference>
<reference evidence="6 7" key="1">
    <citation type="submission" date="2016-03" db="EMBL/GenBank/DDBJ databases">
        <title>The draft genome sequence of Fonsecaea nubica causative agent of cutaneous subcutaneous infection in human host.</title>
        <authorList>
            <person name="Costa F."/>
            <person name="Sybren D.H."/>
            <person name="Raittz R.T."/>
            <person name="Weiss V.A."/>
            <person name="Leao A.C."/>
            <person name="Gomes R."/>
            <person name="De Souza E.M."/>
            <person name="Pedrosa F.O."/>
            <person name="Steffens M.B."/>
            <person name="Bombassaro A."/>
            <person name="Tadra-Sfeir M.Z."/>
            <person name="Moreno L.F."/>
            <person name="Najafzadeh M.J."/>
            <person name="Felipe M.S."/>
            <person name="Teixeira M."/>
            <person name="Sun J."/>
            <person name="Xi L."/>
            <person name="Castro M.A."/>
            <person name="Vicente V.A."/>
        </authorList>
    </citation>
    <scope>NUCLEOTIDE SEQUENCE [LARGE SCALE GENOMIC DNA]</scope>
    <source>
        <strain evidence="6 7">CBS 269.64</strain>
    </source>
</reference>
<evidence type="ECO:0000256" key="5">
    <source>
        <dbReference type="SAM" id="MobiDB-lite"/>
    </source>
</evidence>
<keyword evidence="2" id="KW-0489">Methyltransferase</keyword>
<dbReference type="InterPro" id="IPR002052">
    <property type="entry name" value="DNA_methylase_N6_adenine_CS"/>
</dbReference>
<dbReference type="EMBL" id="LVCJ01000047">
    <property type="protein sequence ID" value="OAL33695.1"/>
    <property type="molecule type" value="Genomic_DNA"/>
</dbReference>
<evidence type="ECO:0000313" key="7">
    <source>
        <dbReference type="Proteomes" id="UP000185904"/>
    </source>
</evidence>
<evidence type="ECO:0008006" key="8">
    <source>
        <dbReference type="Google" id="ProtNLM"/>
    </source>
</evidence>
<feature type="region of interest" description="Disordered" evidence="5">
    <location>
        <begin position="291"/>
        <end position="323"/>
    </location>
</feature>
<feature type="compositionally biased region" description="Pro residues" evidence="5">
    <location>
        <begin position="295"/>
        <end position="304"/>
    </location>
</feature>
<evidence type="ECO:0000256" key="4">
    <source>
        <dbReference type="ARBA" id="ARBA00022691"/>
    </source>
</evidence>
<keyword evidence="7" id="KW-1185">Reference proteome</keyword>
<feature type="region of interest" description="Disordered" evidence="5">
    <location>
        <begin position="210"/>
        <end position="232"/>
    </location>
</feature>
<dbReference type="PANTHER" id="PTHR45875:SF1">
    <property type="entry name" value="METHYLTRANSFERASE N6AMT1"/>
    <property type="match status" value="1"/>
</dbReference>
<dbReference type="GO" id="GO:0008757">
    <property type="term" value="F:S-adenosylmethionine-dependent methyltransferase activity"/>
    <property type="evidence" value="ECO:0007669"/>
    <property type="project" value="TreeGrafter"/>
</dbReference>
<accession>A0A178CXV5</accession>
<organism evidence="6 7">
    <name type="scientific">Fonsecaea nubica</name>
    <dbReference type="NCBI Taxonomy" id="856822"/>
    <lineage>
        <taxon>Eukaryota</taxon>
        <taxon>Fungi</taxon>
        <taxon>Dikarya</taxon>
        <taxon>Ascomycota</taxon>
        <taxon>Pezizomycotina</taxon>
        <taxon>Eurotiomycetes</taxon>
        <taxon>Chaetothyriomycetidae</taxon>
        <taxon>Chaetothyriales</taxon>
        <taxon>Herpotrichiellaceae</taxon>
        <taxon>Fonsecaea</taxon>
    </lineage>
</organism>
<gene>
    <name evidence="6" type="ORF">AYO20_07033</name>
</gene>
<feature type="region of interest" description="Disordered" evidence="5">
    <location>
        <begin position="44"/>
        <end position="76"/>
    </location>
</feature>
<proteinExistence type="inferred from homology"/>
<comment type="similarity">
    <text evidence="1">Belongs to the eukaryotic/archaeal PrmC-related family.</text>
</comment>
<dbReference type="SUPFAM" id="SSF53335">
    <property type="entry name" value="S-adenosyl-L-methionine-dependent methyltransferases"/>
    <property type="match status" value="1"/>
</dbReference>
<feature type="compositionally biased region" description="Polar residues" evidence="5">
    <location>
        <begin position="214"/>
        <end position="224"/>
    </location>
</feature>
<dbReference type="GO" id="GO:0032259">
    <property type="term" value="P:methylation"/>
    <property type="evidence" value="ECO:0007669"/>
    <property type="project" value="UniProtKB-KW"/>
</dbReference>
<dbReference type="PROSITE" id="PS00092">
    <property type="entry name" value="N6_MTASE"/>
    <property type="match status" value="1"/>
</dbReference>
<dbReference type="GeneID" id="34590446"/>
<protein>
    <recommendedName>
        <fullName evidence="8">Methyltransferase small domain-containing protein</fullName>
    </recommendedName>
</protein>
<evidence type="ECO:0000256" key="3">
    <source>
        <dbReference type="ARBA" id="ARBA00022679"/>
    </source>
</evidence>
<dbReference type="GO" id="GO:0035657">
    <property type="term" value="C:eRF1 methyltransferase complex"/>
    <property type="evidence" value="ECO:0007669"/>
    <property type="project" value="TreeGrafter"/>
</dbReference>
<name>A0A178CXV5_9EURO</name>
<keyword evidence="4" id="KW-0949">S-adenosyl-L-methionine</keyword>
<dbReference type="OrthoDB" id="406152at2759"/>
<sequence length="359" mass="38826">MLPTPSTSHVSYDLVYEPAEDSYLFLDTLSSPAETAWLRSRFSLPSSPRPSPLPLPGSRQTPTPTPLPKSTPTSSLSPTPLIVEIGPGSGVVVAFLVANAKTLFGRDVLSLAVDVNPYACRGTRTTVEKALAEKRPERRVAGEKERGGKAVVLSENTGGDGAENGRGVSHDEDGRNEGGSIFLSSVNGDLATPLRPGEVDVLVFNPPYVPTDSVPATPTTTRQPEPNPKPTFEEQSALLTLSYAGGPDGMQVTNRLLAQIPEVLSPRGVAYVLFCRGNRPDEVKQWIRAWEPSSLPSPPPPPPPRRSRSTQSTQLTQPEIAGRAERWHWRAETVGTSGKTAGWEKLEIVRIWREWEGCG</sequence>
<evidence type="ECO:0000256" key="2">
    <source>
        <dbReference type="ARBA" id="ARBA00022603"/>
    </source>
</evidence>